<protein>
    <submittedName>
        <fullName evidence="1">Uncharacterized protein</fullName>
    </submittedName>
</protein>
<sequence length="160" mass="18184">MAKIANMIDSITGADEEAQKQKEQFSFLQKMALAKCEEFKSDLEKTAFGDKSKIEIGGGRFFKYYSGQHVDIHSQANERIQETINSFFRGNDEDIKNGFQSLISGALETLINTSSIGEDQEDMFFIYPENNAVVRLDVKAYKYTFTKKGIIADCENIFCR</sequence>
<gene>
    <name evidence="1" type="ORF">IAA86_01680</name>
</gene>
<proteinExistence type="predicted"/>
<organism evidence="1 2">
    <name type="scientific">Candidatus Galligastranaerophilus intestinavium</name>
    <dbReference type="NCBI Taxonomy" id="2840836"/>
    <lineage>
        <taxon>Bacteria</taxon>
        <taxon>Candidatus Galligastranaerophilus</taxon>
    </lineage>
</organism>
<reference evidence="1" key="1">
    <citation type="submission" date="2020-10" db="EMBL/GenBank/DDBJ databases">
        <authorList>
            <person name="Gilroy R."/>
        </authorList>
    </citation>
    <scope>NUCLEOTIDE SEQUENCE</scope>
    <source>
        <strain evidence="1">CHK152-2871</strain>
    </source>
</reference>
<dbReference type="AlphaFoldDB" id="A0A9D1JX33"/>
<dbReference type="Proteomes" id="UP000886865">
    <property type="component" value="Unassembled WGS sequence"/>
</dbReference>
<evidence type="ECO:0000313" key="2">
    <source>
        <dbReference type="Proteomes" id="UP000886865"/>
    </source>
</evidence>
<dbReference type="EMBL" id="DVJQ01000014">
    <property type="protein sequence ID" value="HIS73715.1"/>
    <property type="molecule type" value="Genomic_DNA"/>
</dbReference>
<name>A0A9D1JX33_9BACT</name>
<comment type="caution">
    <text evidence="1">The sequence shown here is derived from an EMBL/GenBank/DDBJ whole genome shotgun (WGS) entry which is preliminary data.</text>
</comment>
<evidence type="ECO:0000313" key="1">
    <source>
        <dbReference type="EMBL" id="HIS73715.1"/>
    </source>
</evidence>
<accession>A0A9D1JX33</accession>
<reference evidence="1" key="2">
    <citation type="journal article" date="2021" name="PeerJ">
        <title>Extensive microbial diversity within the chicken gut microbiome revealed by metagenomics and culture.</title>
        <authorList>
            <person name="Gilroy R."/>
            <person name="Ravi A."/>
            <person name="Getino M."/>
            <person name="Pursley I."/>
            <person name="Horton D.L."/>
            <person name="Alikhan N.F."/>
            <person name="Baker D."/>
            <person name="Gharbi K."/>
            <person name="Hall N."/>
            <person name="Watson M."/>
            <person name="Adriaenssens E.M."/>
            <person name="Foster-Nyarko E."/>
            <person name="Jarju S."/>
            <person name="Secka A."/>
            <person name="Antonio M."/>
            <person name="Oren A."/>
            <person name="Chaudhuri R.R."/>
            <person name="La Ragione R."/>
            <person name="Hildebrand F."/>
            <person name="Pallen M.J."/>
        </authorList>
    </citation>
    <scope>NUCLEOTIDE SEQUENCE</scope>
    <source>
        <strain evidence="1">CHK152-2871</strain>
    </source>
</reference>